<proteinExistence type="predicted"/>
<dbReference type="EMBL" id="LGTZ01002440">
    <property type="protein sequence ID" value="OJD13852.1"/>
    <property type="molecule type" value="Genomic_DNA"/>
</dbReference>
<accession>A0A1J9QD36</accession>
<evidence type="ECO:0000259" key="2">
    <source>
        <dbReference type="Pfam" id="PF20149"/>
    </source>
</evidence>
<keyword evidence="4" id="KW-1185">Reference proteome</keyword>
<gene>
    <name evidence="3" type="ORF">ACJ73_09156</name>
</gene>
<sequence length="167" mass="19135">MLWKKSRTHQRKHPSPNEARMVVEYVAGCRHHQVQTVKAYVEGLLADKYMNKSNKREAIYADLLENNTYLCEVLSTDEVTGKVIYGPRWLALVIFQAMAKVYHGGGQHGLACHPLTKRYFGDPRISEVPVCPILIAATMVYYAITDMSRTMGRMEEKGLRFDGRWLT</sequence>
<feature type="domain" description="DUF6532" evidence="2">
    <location>
        <begin position="17"/>
        <end position="148"/>
    </location>
</feature>
<feature type="transmembrane region" description="Helical" evidence="1">
    <location>
        <begin position="125"/>
        <end position="144"/>
    </location>
</feature>
<keyword evidence="1" id="KW-0472">Membrane</keyword>
<dbReference type="InterPro" id="IPR045341">
    <property type="entry name" value="DUF6532"/>
</dbReference>
<evidence type="ECO:0000313" key="4">
    <source>
        <dbReference type="Proteomes" id="UP000242791"/>
    </source>
</evidence>
<name>A0A1J9QD36_9EURO</name>
<keyword evidence="1" id="KW-0812">Transmembrane</keyword>
<dbReference type="Proteomes" id="UP000242791">
    <property type="component" value="Unassembled WGS sequence"/>
</dbReference>
<protein>
    <recommendedName>
        <fullName evidence="2">DUF6532 domain-containing protein</fullName>
    </recommendedName>
</protein>
<evidence type="ECO:0000313" key="3">
    <source>
        <dbReference type="EMBL" id="OJD13852.1"/>
    </source>
</evidence>
<dbReference type="VEuPathDB" id="FungiDB:ACJ73_09156"/>
<organism evidence="3 4">
    <name type="scientific">Blastomyces percursus</name>
    <dbReference type="NCBI Taxonomy" id="1658174"/>
    <lineage>
        <taxon>Eukaryota</taxon>
        <taxon>Fungi</taxon>
        <taxon>Dikarya</taxon>
        <taxon>Ascomycota</taxon>
        <taxon>Pezizomycotina</taxon>
        <taxon>Eurotiomycetes</taxon>
        <taxon>Eurotiomycetidae</taxon>
        <taxon>Onygenales</taxon>
        <taxon>Ajellomycetaceae</taxon>
        <taxon>Blastomyces</taxon>
    </lineage>
</organism>
<evidence type="ECO:0000256" key="1">
    <source>
        <dbReference type="SAM" id="Phobius"/>
    </source>
</evidence>
<dbReference type="Pfam" id="PF20149">
    <property type="entry name" value="DUF6532"/>
    <property type="match status" value="1"/>
</dbReference>
<reference evidence="3 4" key="1">
    <citation type="submission" date="2015-08" db="EMBL/GenBank/DDBJ databases">
        <title>Emmonsia species relationships and genome sequence.</title>
        <authorList>
            <person name="Cuomo C.A."/>
            <person name="Schwartz I.S."/>
            <person name="Kenyon C."/>
            <person name="De Hoog G.S."/>
            <person name="Govender N.P."/>
            <person name="Botha A."/>
            <person name="Moreno L."/>
            <person name="De Vries M."/>
            <person name="Munoz J.F."/>
            <person name="Stielow J.B."/>
        </authorList>
    </citation>
    <scope>NUCLEOTIDE SEQUENCE [LARGE SCALE GENOMIC DNA]</scope>
    <source>
        <strain evidence="3 4">EI222</strain>
    </source>
</reference>
<feature type="non-terminal residue" evidence="3">
    <location>
        <position position="167"/>
    </location>
</feature>
<comment type="caution">
    <text evidence="3">The sequence shown here is derived from an EMBL/GenBank/DDBJ whole genome shotgun (WGS) entry which is preliminary data.</text>
</comment>
<keyword evidence="1" id="KW-1133">Transmembrane helix</keyword>
<dbReference type="AlphaFoldDB" id="A0A1J9QD36"/>